<evidence type="ECO:0000313" key="2">
    <source>
        <dbReference type="Proteomes" id="UP001295423"/>
    </source>
</evidence>
<keyword evidence="2" id="KW-1185">Reference proteome</keyword>
<name>A0AAD2JGU4_9STRA</name>
<sequence>MVKILLSCNTDTYEFASDIREDIQEQLGFKVALDVEDESQNDPVDDGFQEELEEAAVVLVFQIGDESISAWIMIEEADDKFSEECKYEETMFPEIIDFSKSFQRGIKILRHILVNDFGLVVRPIQDNTQAPTVVQHKQVGQLSTLPIMDQLTKGEQELETAKAAWSMASENKPGLIKKFTKLFGKSRRRLSQ</sequence>
<proteinExistence type="predicted"/>
<protein>
    <submittedName>
        <fullName evidence="1">Uncharacterized protein</fullName>
    </submittedName>
</protein>
<dbReference type="EMBL" id="CAKOGP040001758">
    <property type="protein sequence ID" value="CAJ1949346.1"/>
    <property type="molecule type" value="Genomic_DNA"/>
</dbReference>
<dbReference type="AlphaFoldDB" id="A0AAD2JGU4"/>
<gene>
    <name evidence="1" type="ORF">CYCCA115_LOCUS12048</name>
</gene>
<evidence type="ECO:0000313" key="1">
    <source>
        <dbReference type="EMBL" id="CAJ1949346.1"/>
    </source>
</evidence>
<reference evidence="1" key="1">
    <citation type="submission" date="2023-08" db="EMBL/GenBank/DDBJ databases">
        <authorList>
            <person name="Audoor S."/>
            <person name="Bilcke G."/>
        </authorList>
    </citation>
    <scope>NUCLEOTIDE SEQUENCE</scope>
</reference>
<accession>A0AAD2JGU4</accession>
<organism evidence="1 2">
    <name type="scientific">Cylindrotheca closterium</name>
    <dbReference type="NCBI Taxonomy" id="2856"/>
    <lineage>
        <taxon>Eukaryota</taxon>
        <taxon>Sar</taxon>
        <taxon>Stramenopiles</taxon>
        <taxon>Ochrophyta</taxon>
        <taxon>Bacillariophyta</taxon>
        <taxon>Bacillariophyceae</taxon>
        <taxon>Bacillariophycidae</taxon>
        <taxon>Bacillariales</taxon>
        <taxon>Bacillariaceae</taxon>
        <taxon>Cylindrotheca</taxon>
    </lineage>
</organism>
<dbReference type="Proteomes" id="UP001295423">
    <property type="component" value="Unassembled WGS sequence"/>
</dbReference>
<comment type="caution">
    <text evidence="1">The sequence shown here is derived from an EMBL/GenBank/DDBJ whole genome shotgun (WGS) entry which is preliminary data.</text>
</comment>